<name>A0AC35U7D0_9BILA</name>
<reference evidence="2" key="1">
    <citation type="submission" date="2016-11" db="UniProtKB">
        <authorList>
            <consortium name="WormBaseParasite"/>
        </authorList>
    </citation>
    <scope>IDENTIFICATION</scope>
    <source>
        <strain evidence="2">KR3021</strain>
    </source>
</reference>
<dbReference type="Proteomes" id="UP000095286">
    <property type="component" value="Unplaced"/>
</dbReference>
<evidence type="ECO:0000313" key="2">
    <source>
        <dbReference type="WBParaSite" id="RSKR_0000864100.1"/>
    </source>
</evidence>
<proteinExistence type="predicted"/>
<dbReference type="WBParaSite" id="RSKR_0000864100.1">
    <property type="protein sequence ID" value="RSKR_0000864100.1"/>
    <property type="gene ID" value="RSKR_0000864100"/>
</dbReference>
<accession>A0AC35U7D0</accession>
<evidence type="ECO:0000313" key="1">
    <source>
        <dbReference type="Proteomes" id="UP000095286"/>
    </source>
</evidence>
<organism evidence="1 2">
    <name type="scientific">Rhabditophanes sp. KR3021</name>
    <dbReference type="NCBI Taxonomy" id="114890"/>
    <lineage>
        <taxon>Eukaryota</taxon>
        <taxon>Metazoa</taxon>
        <taxon>Ecdysozoa</taxon>
        <taxon>Nematoda</taxon>
        <taxon>Chromadorea</taxon>
        <taxon>Rhabditida</taxon>
        <taxon>Tylenchina</taxon>
        <taxon>Panagrolaimomorpha</taxon>
        <taxon>Strongyloidoidea</taxon>
        <taxon>Alloionematidae</taxon>
        <taxon>Rhabditophanes</taxon>
    </lineage>
</organism>
<sequence length="492" mass="53232">MSNENSIYAITFKKRKRGKDEDQTDTGARLYHALIVIFLEYFVAGMLTIPAIHALAIAFPENKLLLNGVIIGCKGIFSFISAPSMGIFTDTFGRKPFLLCSVFCTCIPAVFLVASPHWYFALFTLSGISPSTFSVIVAFVADITHPEHRATAYGLISATFAASFVLSPAIGAAISSSYGDSYVVGVATVIFVADLIFVFFVVPETLPASSVKPFIMDNSFFHAMNPFSTLKNISQDREFLKMSFVVFFSNLSEAGQLSFFFLYLKVVDGFSDNTTSYFMGVVGSLSVLTQTYVLQKFNTNFGPKQTIAIALVFQFLQLIFFGFSTHIAAINAAGIMFAMSQMTYPAITAYVSINTDQDKQGTMQGLINGVRGLCQGIGPALFGFIFYTSGIDMDIDIKGAQGGGMFANLGFDALGSGVLTPEHNVSKAVSVHKSSLDIIPGPPFAVGAVLVFVAFLVVLTIKDVSASNRRHRALTNSLSSGEIPLLIEKEFD</sequence>
<protein>
    <submittedName>
        <fullName evidence="2">MFS domain-containing protein</fullName>
    </submittedName>
</protein>